<dbReference type="InterPro" id="IPR017937">
    <property type="entry name" value="Thioredoxin_CS"/>
</dbReference>
<feature type="transmembrane region" description="Helical" evidence="7">
    <location>
        <begin position="7"/>
        <end position="25"/>
    </location>
</feature>
<evidence type="ECO:0000259" key="8">
    <source>
        <dbReference type="PROSITE" id="PS51352"/>
    </source>
</evidence>
<comment type="caution">
    <text evidence="9">The sequence shown here is derived from an EMBL/GenBank/DDBJ whole genome shotgun (WGS) entry which is preliminary data.</text>
</comment>
<dbReference type="GO" id="GO:0015035">
    <property type="term" value="F:protein-disulfide reductase activity"/>
    <property type="evidence" value="ECO:0007669"/>
    <property type="project" value="TreeGrafter"/>
</dbReference>
<keyword evidence="4" id="KW-0249">Electron transport</keyword>
<dbReference type="Proteomes" id="UP000473089">
    <property type="component" value="Unassembled WGS sequence"/>
</dbReference>
<proteinExistence type="inferred from homology"/>
<dbReference type="InterPro" id="IPR036249">
    <property type="entry name" value="Thioredoxin-like_sf"/>
</dbReference>
<evidence type="ECO:0000256" key="5">
    <source>
        <dbReference type="ARBA" id="ARBA00023157"/>
    </source>
</evidence>
<dbReference type="PANTHER" id="PTHR45663">
    <property type="entry name" value="GEO12009P1"/>
    <property type="match status" value="1"/>
</dbReference>
<evidence type="ECO:0000313" key="10">
    <source>
        <dbReference type="Proteomes" id="UP000473089"/>
    </source>
</evidence>
<evidence type="ECO:0000256" key="7">
    <source>
        <dbReference type="SAM" id="Phobius"/>
    </source>
</evidence>
<accession>A0A6M0T2R7</accession>
<reference evidence="9 10" key="1">
    <citation type="submission" date="2019-02" db="EMBL/GenBank/DDBJ databases">
        <title>Genome sequencing of Clostridium botulinum clinical isolates.</title>
        <authorList>
            <person name="Brunt J."/>
            <person name="Van Vliet A.H.M."/>
            <person name="Stringer S.C."/>
            <person name="Grant K.A."/>
            <person name="Carter A.C."/>
            <person name="Peck M.W."/>
        </authorList>
    </citation>
    <scope>NUCLEOTIDE SEQUENCE [LARGE SCALE GENOMIC DNA]</scope>
    <source>
        <strain evidence="9 10">R1125/03</strain>
    </source>
</reference>
<dbReference type="EMBL" id="SGJP01000057">
    <property type="protein sequence ID" value="NFA62096.1"/>
    <property type="molecule type" value="Genomic_DNA"/>
</dbReference>
<evidence type="ECO:0000256" key="4">
    <source>
        <dbReference type="ARBA" id="ARBA00022982"/>
    </source>
</evidence>
<dbReference type="SUPFAM" id="SSF52833">
    <property type="entry name" value="Thioredoxin-like"/>
    <property type="match status" value="1"/>
</dbReference>
<dbReference type="AlphaFoldDB" id="A0A6M0T2R7"/>
<dbReference type="CDD" id="cd02947">
    <property type="entry name" value="TRX_family"/>
    <property type="match status" value="1"/>
</dbReference>
<dbReference type="GO" id="GO:0045454">
    <property type="term" value="P:cell redox homeostasis"/>
    <property type="evidence" value="ECO:0007669"/>
    <property type="project" value="TreeGrafter"/>
</dbReference>
<dbReference type="InterPro" id="IPR013766">
    <property type="entry name" value="Thioredoxin_domain"/>
</dbReference>
<evidence type="ECO:0000256" key="1">
    <source>
        <dbReference type="ARBA" id="ARBA00008987"/>
    </source>
</evidence>
<sequence length="143" mass="16400">MKKSIKLFIIFILIVIIAIMAWFKAVKPKEGYSNTKGNLIKEENTNYEVNIGKMPVLLELSSPTCGPCRKMTPIIKEIKEEYKNKVDTHIVDLTKNPQFGDKYKVSVVPTQVFLDKDGKVFLRHEGMLTKDEIIDIINKMGIR</sequence>
<name>A0A6M0T2R7_CLOBO</name>
<keyword evidence="5" id="KW-1015">Disulfide bond</keyword>
<organism evidence="9 10">
    <name type="scientific">Clostridium botulinum</name>
    <dbReference type="NCBI Taxonomy" id="1491"/>
    <lineage>
        <taxon>Bacteria</taxon>
        <taxon>Bacillati</taxon>
        <taxon>Bacillota</taxon>
        <taxon>Clostridia</taxon>
        <taxon>Eubacteriales</taxon>
        <taxon>Clostridiaceae</taxon>
        <taxon>Clostridium</taxon>
    </lineage>
</organism>
<dbReference type="Gene3D" id="3.40.30.10">
    <property type="entry name" value="Glutaredoxin"/>
    <property type="match status" value="1"/>
</dbReference>
<evidence type="ECO:0000313" key="9">
    <source>
        <dbReference type="EMBL" id="NFA62096.1"/>
    </source>
</evidence>
<protein>
    <recommendedName>
        <fullName evidence="2">Thioredoxin</fullName>
    </recommendedName>
</protein>
<keyword evidence="7" id="KW-0472">Membrane</keyword>
<feature type="domain" description="Thioredoxin" evidence="8">
    <location>
        <begin position="21"/>
        <end position="142"/>
    </location>
</feature>
<dbReference type="PROSITE" id="PS00194">
    <property type="entry name" value="THIOREDOXIN_1"/>
    <property type="match status" value="1"/>
</dbReference>
<gene>
    <name evidence="9" type="ORF">EXM42_17430</name>
</gene>
<comment type="similarity">
    <text evidence="1">Belongs to the thioredoxin family.</text>
</comment>
<dbReference type="GO" id="GO:0005829">
    <property type="term" value="C:cytosol"/>
    <property type="evidence" value="ECO:0007669"/>
    <property type="project" value="TreeGrafter"/>
</dbReference>
<evidence type="ECO:0000256" key="6">
    <source>
        <dbReference type="ARBA" id="ARBA00023284"/>
    </source>
</evidence>
<dbReference type="PROSITE" id="PS51352">
    <property type="entry name" value="THIOREDOXIN_2"/>
    <property type="match status" value="1"/>
</dbReference>
<keyword evidence="3" id="KW-0813">Transport</keyword>
<dbReference type="PANTHER" id="PTHR45663:SF11">
    <property type="entry name" value="GEO12009P1"/>
    <property type="match status" value="1"/>
</dbReference>
<keyword evidence="6" id="KW-0676">Redox-active center</keyword>
<keyword evidence="7" id="KW-0812">Transmembrane</keyword>
<dbReference type="Pfam" id="PF00085">
    <property type="entry name" value="Thioredoxin"/>
    <property type="match status" value="1"/>
</dbReference>
<evidence type="ECO:0000256" key="2">
    <source>
        <dbReference type="ARBA" id="ARBA00020570"/>
    </source>
</evidence>
<keyword evidence="7" id="KW-1133">Transmembrane helix</keyword>
<evidence type="ECO:0000256" key="3">
    <source>
        <dbReference type="ARBA" id="ARBA00022448"/>
    </source>
</evidence>